<protein>
    <submittedName>
        <fullName evidence="8">Flagellar biosynthetic protein FliO</fullName>
    </submittedName>
</protein>
<keyword evidence="8" id="KW-0969">Cilium</keyword>
<feature type="region of interest" description="Disordered" evidence="6">
    <location>
        <begin position="120"/>
        <end position="149"/>
    </location>
</feature>
<dbReference type="Pfam" id="PF04347">
    <property type="entry name" value="FliO"/>
    <property type="match status" value="1"/>
</dbReference>
<keyword evidence="8" id="KW-0966">Cell projection</keyword>
<keyword evidence="2" id="KW-1003">Cell membrane</keyword>
<name>A0ABR7EAF9_9FIRM</name>
<dbReference type="InterPro" id="IPR022781">
    <property type="entry name" value="Flagellar_biosynth_FliO"/>
</dbReference>
<keyword evidence="9" id="KW-1185">Reference proteome</keyword>
<dbReference type="EMBL" id="JACOON010000001">
    <property type="protein sequence ID" value="MBC5646745.1"/>
    <property type="molecule type" value="Genomic_DNA"/>
</dbReference>
<proteinExistence type="predicted"/>
<evidence type="ECO:0000256" key="4">
    <source>
        <dbReference type="ARBA" id="ARBA00022989"/>
    </source>
</evidence>
<organism evidence="8 9">
    <name type="scientific">Christensenella tenuis</name>
    <dbReference type="NCBI Taxonomy" id="2763033"/>
    <lineage>
        <taxon>Bacteria</taxon>
        <taxon>Bacillati</taxon>
        <taxon>Bacillota</taxon>
        <taxon>Clostridia</taxon>
        <taxon>Christensenellales</taxon>
        <taxon>Christensenellaceae</taxon>
        <taxon>Christensenella</taxon>
    </lineage>
</organism>
<evidence type="ECO:0000256" key="1">
    <source>
        <dbReference type="ARBA" id="ARBA00004236"/>
    </source>
</evidence>
<evidence type="ECO:0000313" key="8">
    <source>
        <dbReference type="EMBL" id="MBC5646745.1"/>
    </source>
</evidence>
<evidence type="ECO:0000256" key="6">
    <source>
        <dbReference type="SAM" id="MobiDB-lite"/>
    </source>
</evidence>
<keyword evidence="8" id="KW-0282">Flagellum</keyword>
<feature type="compositionally biased region" description="Basic and acidic residues" evidence="6">
    <location>
        <begin position="173"/>
        <end position="196"/>
    </location>
</feature>
<evidence type="ECO:0000313" key="9">
    <source>
        <dbReference type="Proteomes" id="UP000606889"/>
    </source>
</evidence>
<dbReference type="Proteomes" id="UP000606889">
    <property type="component" value="Unassembled WGS sequence"/>
</dbReference>
<evidence type="ECO:0000256" key="7">
    <source>
        <dbReference type="SAM" id="Phobius"/>
    </source>
</evidence>
<feature type="compositionally biased region" description="Acidic residues" evidence="6">
    <location>
        <begin position="121"/>
        <end position="134"/>
    </location>
</feature>
<reference evidence="8 9" key="1">
    <citation type="submission" date="2020-08" db="EMBL/GenBank/DDBJ databases">
        <title>Genome public.</title>
        <authorList>
            <person name="Liu C."/>
            <person name="Sun Q."/>
        </authorList>
    </citation>
    <scope>NUCLEOTIDE SEQUENCE [LARGE SCALE GENOMIC DNA]</scope>
    <source>
        <strain evidence="8 9">NSJ-35</strain>
    </source>
</reference>
<keyword evidence="4 7" id="KW-1133">Transmembrane helix</keyword>
<evidence type="ECO:0000256" key="2">
    <source>
        <dbReference type="ARBA" id="ARBA00022475"/>
    </source>
</evidence>
<gene>
    <name evidence="8" type="ORF">H8S18_00090</name>
</gene>
<sequence>MVDESKVAFAPGIDVSNVLLIILYLVLIIIAAYFLTKFIARKSLRKGMRSTTSSTGRGTRKKNAELGHLVAVVDRIAIDRDKTIMVVEFKGRHYLIGTTAQDIKCIDSVDIAVDVVKETAADETAEPSPDEPADEQQQPGECGEDTRQGTFTERFKKCMKIVLQSYLPKSMRKNKETASFDTELRQKLEEQENEKK</sequence>
<feature type="transmembrane region" description="Helical" evidence="7">
    <location>
        <begin position="20"/>
        <end position="40"/>
    </location>
</feature>
<evidence type="ECO:0000256" key="3">
    <source>
        <dbReference type="ARBA" id="ARBA00022692"/>
    </source>
</evidence>
<keyword evidence="3 7" id="KW-0812">Transmembrane</keyword>
<comment type="caution">
    <text evidence="8">The sequence shown here is derived from an EMBL/GenBank/DDBJ whole genome shotgun (WGS) entry which is preliminary data.</text>
</comment>
<accession>A0ABR7EAF9</accession>
<keyword evidence="5 7" id="KW-0472">Membrane</keyword>
<dbReference type="RefSeq" id="WP_186856292.1">
    <property type="nucleotide sequence ID" value="NZ_JACOON010000001.1"/>
</dbReference>
<feature type="region of interest" description="Disordered" evidence="6">
    <location>
        <begin position="172"/>
        <end position="196"/>
    </location>
</feature>
<comment type="subcellular location">
    <subcellularLocation>
        <location evidence="1">Cell membrane</location>
    </subcellularLocation>
</comment>
<evidence type="ECO:0000256" key="5">
    <source>
        <dbReference type="ARBA" id="ARBA00023136"/>
    </source>
</evidence>